<sequence>MSTQRNTSATVSSAAELEAALSIADGGTILLAPGNYGALRLLSWQQEYVRYDSEVVIRSADPDNPAVFTGFDLRGVENLAFESVAFEYDAPRGDRVVEQPFKATSVTGLRLTDVDFKGDLAEGVSSGADGYATGFGLAVVSSRDVTLEDSHIETFFKGATFNGVDGLTVRGNTIVDMRSDGLNFVDVEDALIADNFIGDFRAAPLLNDHRDAIQFWTAGFEDPSRNVTISGNYIDIDDGDWMQSIFIGNDGVGSDPTFLMENFEIVDNVIYNSHANAVHVDGVDGLVIARNTVLHNVIPGFEGGTYDPRIVVTSRSRDVLVERNVAPKIDMNARAGDNIVRDNLIVQRDYLREPHHYENLFVNAMADADATLEDLRAFPGGVIETLDVGSALNRFDTTPTAPDGFIVSTRGEALERSTYTLDARNVFDPDGRIAPERLQVTWRFGDGSTAQGLVVEHPYANAGVYDVTAEARIDGGSETLTLRKRLAVETPLIAKLDFENGLVDESDLAGSVTRTGAVSVTSEGDGRVLKMSGGYISLESADAFTNNDAFSLLIDFKKQAAADSGRLVALVGSFVIDIQEDGVRVNLTTSEGQWRFGTSSAAIRDVEWHSLGLTFSGESGVAKLYIDGVEISRFSGLDGHFQDGSSGQALHLGNPWGGGDFRGMVDNVLFYNAELSAEQVVLGGRFGDEIDVSNPIEPNLRPLLITFDEPRPTEGYLVRGAEIVDRDGDAWARFDGVDDMVTVAVAPEAFDDASQISVGATFEREDLLNGRLFSSSKQFSVDFRGPDVIVFVALEDGGAFRTIVEGLDIGVGEVHALQLDIDLAGDRIVLLHNDEIVLDEQAPVDFPNFGWEGLTVGGSGWVRNFNGYIDDFFLLSDAPTWE</sequence>
<dbReference type="InterPro" id="IPR012334">
    <property type="entry name" value="Pectin_lyas_fold"/>
</dbReference>
<reference evidence="2 3" key="1">
    <citation type="submission" date="2016-10" db="EMBL/GenBank/DDBJ databases">
        <authorList>
            <person name="de Groot N.N."/>
        </authorList>
    </citation>
    <scope>NUCLEOTIDE SEQUENCE [LARGE SCALE GENOMIC DNA]</scope>
    <source>
        <strain evidence="2 3">DSM 15345</strain>
    </source>
</reference>
<dbReference type="Gene3D" id="2.60.120.200">
    <property type="match status" value="1"/>
</dbReference>
<dbReference type="EMBL" id="FNQM01000008">
    <property type="protein sequence ID" value="SEA63679.1"/>
    <property type="molecule type" value="Genomic_DNA"/>
</dbReference>
<dbReference type="RefSeq" id="WP_093254180.1">
    <property type="nucleotide sequence ID" value="NZ_FNQM01000008.1"/>
</dbReference>
<feature type="domain" description="PKD" evidence="1">
    <location>
        <begin position="441"/>
        <end position="481"/>
    </location>
</feature>
<dbReference type="SUPFAM" id="SSF49299">
    <property type="entry name" value="PKD domain"/>
    <property type="match status" value="1"/>
</dbReference>
<dbReference type="SUPFAM" id="SSF51126">
    <property type="entry name" value="Pectin lyase-like"/>
    <property type="match status" value="1"/>
</dbReference>
<dbReference type="AlphaFoldDB" id="A0A1H4CTN2"/>
<dbReference type="SUPFAM" id="SSF49899">
    <property type="entry name" value="Concanavalin A-like lectins/glucanases"/>
    <property type="match status" value="2"/>
</dbReference>
<dbReference type="Proteomes" id="UP000198703">
    <property type="component" value="Unassembled WGS sequence"/>
</dbReference>
<dbReference type="Pfam" id="PF18911">
    <property type="entry name" value="PKD_4"/>
    <property type="match status" value="1"/>
</dbReference>
<proteinExistence type="predicted"/>
<dbReference type="SMART" id="SM00710">
    <property type="entry name" value="PbH1"/>
    <property type="match status" value="5"/>
</dbReference>
<dbReference type="Gene3D" id="2.60.40.10">
    <property type="entry name" value="Immunoglobulins"/>
    <property type="match status" value="1"/>
</dbReference>
<evidence type="ECO:0000313" key="3">
    <source>
        <dbReference type="Proteomes" id="UP000198703"/>
    </source>
</evidence>
<organism evidence="2 3">
    <name type="scientific">Rubrimonas cliftonensis</name>
    <dbReference type="NCBI Taxonomy" id="89524"/>
    <lineage>
        <taxon>Bacteria</taxon>
        <taxon>Pseudomonadati</taxon>
        <taxon>Pseudomonadota</taxon>
        <taxon>Alphaproteobacteria</taxon>
        <taxon>Rhodobacterales</taxon>
        <taxon>Paracoccaceae</taxon>
        <taxon>Rubrimonas</taxon>
    </lineage>
</organism>
<dbReference type="Pfam" id="PF13385">
    <property type="entry name" value="Laminin_G_3"/>
    <property type="match status" value="1"/>
</dbReference>
<dbReference type="InterPro" id="IPR000601">
    <property type="entry name" value="PKD_dom"/>
</dbReference>
<name>A0A1H4CTN2_9RHOB</name>
<protein>
    <submittedName>
        <fullName evidence="2">Right handed beta helix region</fullName>
    </submittedName>
</protein>
<evidence type="ECO:0000259" key="1">
    <source>
        <dbReference type="PROSITE" id="PS50093"/>
    </source>
</evidence>
<dbReference type="OrthoDB" id="3938151at2"/>
<accession>A0A1H4CTN2</accession>
<gene>
    <name evidence="2" type="ORF">SAMN05444370_10825</name>
</gene>
<dbReference type="InterPro" id="IPR013783">
    <property type="entry name" value="Ig-like_fold"/>
</dbReference>
<keyword evidence="3" id="KW-1185">Reference proteome</keyword>
<dbReference type="PROSITE" id="PS50093">
    <property type="entry name" value="PKD"/>
    <property type="match status" value="1"/>
</dbReference>
<dbReference type="STRING" id="89524.SAMN05444370_10825"/>
<dbReference type="InterPro" id="IPR006626">
    <property type="entry name" value="PbH1"/>
</dbReference>
<dbReference type="Gene3D" id="2.160.20.10">
    <property type="entry name" value="Single-stranded right-handed beta-helix, Pectin lyase-like"/>
    <property type="match status" value="1"/>
</dbReference>
<dbReference type="InterPro" id="IPR013320">
    <property type="entry name" value="ConA-like_dom_sf"/>
</dbReference>
<evidence type="ECO:0000313" key="2">
    <source>
        <dbReference type="EMBL" id="SEA63679.1"/>
    </source>
</evidence>
<dbReference type="InterPro" id="IPR035986">
    <property type="entry name" value="PKD_dom_sf"/>
</dbReference>
<dbReference type="InterPro" id="IPR011050">
    <property type="entry name" value="Pectin_lyase_fold/virulence"/>
</dbReference>